<accession>A0A453DQA2</accession>
<sequence>MAPAQIDVRMDVALLHCQACLLPLKPPVFKVISPLLSSSLTRESSNDSVCLPGSRICLEEPNNPRPISLFDLMRP</sequence>
<evidence type="ECO:0000313" key="2">
    <source>
        <dbReference type="Proteomes" id="UP000015105"/>
    </source>
</evidence>
<proteinExistence type="predicted"/>
<dbReference type="AlphaFoldDB" id="A0A453DQA2"/>
<name>A0A453DQA2_AEGTS</name>
<organism evidence="1 2">
    <name type="scientific">Aegilops tauschii subsp. strangulata</name>
    <name type="common">Goatgrass</name>
    <dbReference type="NCBI Taxonomy" id="200361"/>
    <lineage>
        <taxon>Eukaryota</taxon>
        <taxon>Viridiplantae</taxon>
        <taxon>Streptophyta</taxon>
        <taxon>Embryophyta</taxon>
        <taxon>Tracheophyta</taxon>
        <taxon>Spermatophyta</taxon>
        <taxon>Magnoliopsida</taxon>
        <taxon>Liliopsida</taxon>
        <taxon>Poales</taxon>
        <taxon>Poaceae</taxon>
        <taxon>BOP clade</taxon>
        <taxon>Pooideae</taxon>
        <taxon>Triticodae</taxon>
        <taxon>Triticeae</taxon>
        <taxon>Triticinae</taxon>
        <taxon>Aegilops</taxon>
    </lineage>
</organism>
<protein>
    <submittedName>
        <fullName evidence="1">Uncharacterized protein</fullName>
    </submittedName>
</protein>
<dbReference type="Gramene" id="AET3Gv20037600.3">
    <property type="protein sequence ID" value="AET3Gv20037600.3"/>
    <property type="gene ID" value="AET3Gv20037600"/>
</dbReference>
<reference evidence="1" key="5">
    <citation type="journal article" date="2021" name="G3 (Bethesda)">
        <title>Aegilops tauschii genome assembly Aet v5.0 features greater sequence contiguity and improved annotation.</title>
        <authorList>
            <person name="Wang L."/>
            <person name="Zhu T."/>
            <person name="Rodriguez J.C."/>
            <person name="Deal K.R."/>
            <person name="Dubcovsky J."/>
            <person name="McGuire P.E."/>
            <person name="Lux T."/>
            <person name="Spannagl M."/>
            <person name="Mayer K.F.X."/>
            <person name="Baldrich P."/>
            <person name="Meyers B.C."/>
            <person name="Huo N."/>
            <person name="Gu Y.Q."/>
            <person name="Zhou H."/>
            <person name="Devos K.M."/>
            <person name="Bennetzen J.L."/>
            <person name="Unver T."/>
            <person name="Budak H."/>
            <person name="Gulick P.J."/>
            <person name="Galiba G."/>
            <person name="Kalapos B."/>
            <person name="Nelson D.R."/>
            <person name="Li P."/>
            <person name="You F.M."/>
            <person name="Luo M.C."/>
            <person name="Dvorak J."/>
        </authorList>
    </citation>
    <scope>NUCLEOTIDE SEQUENCE [LARGE SCALE GENOMIC DNA]</scope>
    <source>
        <strain evidence="1">cv. AL8/78</strain>
    </source>
</reference>
<reference evidence="2" key="2">
    <citation type="journal article" date="2017" name="Nat. Plants">
        <title>The Aegilops tauschii genome reveals multiple impacts of transposons.</title>
        <authorList>
            <person name="Zhao G."/>
            <person name="Zou C."/>
            <person name="Li K."/>
            <person name="Wang K."/>
            <person name="Li T."/>
            <person name="Gao L."/>
            <person name="Zhang X."/>
            <person name="Wang H."/>
            <person name="Yang Z."/>
            <person name="Liu X."/>
            <person name="Jiang W."/>
            <person name="Mao L."/>
            <person name="Kong X."/>
            <person name="Jiao Y."/>
            <person name="Jia J."/>
        </authorList>
    </citation>
    <scope>NUCLEOTIDE SEQUENCE [LARGE SCALE GENOMIC DNA]</scope>
    <source>
        <strain evidence="2">cv. AL8/78</strain>
    </source>
</reference>
<reference evidence="1" key="4">
    <citation type="submission" date="2019-03" db="UniProtKB">
        <authorList>
            <consortium name="EnsemblPlants"/>
        </authorList>
    </citation>
    <scope>IDENTIFICATION</scope>
</reference>
<reference evidence="1" key="3">
    <citation type="journal article" date="2017" name="Nature">
        <title>Genome sequence of the progenitor of the wheat D genome Aegilops tauschii.</title>
        <authorList>
            <person name="Luo M.C."/>
            <person name="Gu Y.Q."/>
            <person name="Puiu D."/>
            <person name="Wang H."/>
            <person name="Twardziok S.O."/>
            <person name="Deal K.R."/>
            <person name="Huo N."/>
            <person name="Zhu T."/>
            <person name="Wang L."/>
            <person name="Wang Y."/>
            <person name="McGuire P.E."/>
            <person name="Liu S."/>
            <person name="Long H."/>
            <person name="Ramasamy R.K."/>
            <person name="Rodriguez J.C."/>
            <person name="Van S.L."/>
            <person name="Yuan L."/>
            <person name="Wang Z."/>
            <person name="Xia Z."/>
            <person name="Xiao L."/>
            <person name="Anderson O.D."/>
            <person name="Ouyang S."/>
            <person name="Liang Y."/>
            <person name="Zimin A.V."/>
            <person name="Pertea G."/>
            <person name="Qi P."/>
            <person name="Bennetzen J.L."/>
            <person name="Dai X."/>
            <person name="Dawson M.W."/>
            <person name="Muller H.G."/>
            <person name="Kugler K."/>
            <person name="Rivarola-Duarte L."/>
            <person name="Spannagl M."/>
            <person name="Mayer K.F.X."/>
            <person name="Lu F.H."/>
            <person name="Bevan M.W."/>
            <person name="Leroy P."/>
            <person name="Li P."/>
            <person name="You F.M."/>
            <person name="Sun Q."/>
            <person name="Liu Z."/>
            <person name="Lyons E."/>
            <person name="Wicker T."/>
            <person name="Salzberg S.L."/>
            <person name="Devos K.M."/>
            <person name="Dvorak J."/>
        </authorList>
    </citation>
    <scope>NUCLEOTIDE SEQUENCE [LARGE SCALE GENOMIC DNA]</scope>
    <source>
        <strain evidence="1">cv. AL8/78</strain>
    </source>
</reference>
<evidence type="ECO:0000313" key="1">
    <source>
        <dbReference type="EnsemblPlants" id="AET3Gv20037600.3"/>
    </source>
</evidence>
<keyword evidence="2" id="KW-1185">Reference proteome</keyword>
<reference evidence="2" key="1">
    <citation type="journal article" date="2014" name="Science">
        <title>Ancient hybridizations among the ancestral genomes of bread wheat.</title>
        <authorList>
            <consortium name="International Wheat Genome Sequencing Consortium,"/>
            <person name="Marcussen T."/>
            <person name="Sandve S.R."/>
            <person name="Heier L."/>
            <person name="Spannagl M."/>
            <person name="Pfeifer M."/>
            <person name="Jakobsen K.S."/>
            <person name="Wulff B.B."/>
            <person name="Steuernagel B."/>
            <person name="Mayer K.F."/>
            <person name="Olsen O.A."/>
        </authorList>
    </citation>
    <scope>NUCLEOTIDE SEQUENCE [LARGE SCALE GENOMIC DNA]</scope>
    <source>
        <strain evidence="2">cv. AL8/78</strain>
    </source>
</reference>
<dbReference type="Proteomes" id="UP000015105">
    <property type="component" value="Chromosome 3D"/>
</dbReference>
<dbReference type="EnsemblPlants" id="AET3Gv20037600.3">
    <property type="protein sequence ID" value="AET3Gv20037600.3"/>
    <property type="gene ID" value="AET3Gv20037600"/>
</dbReference>